<reference evidence="2 3" key="1">
    <citation type="journal article" date="2017" name="Curr. Biol.">
        <title>The Evolution of Venom by Co-option of Single-Copy Genes.</title>
        <authorList>
            <person name="Martinson E.O."/>
            <person name="Mrinalini"/>
            <person name="Kelkar Y.D."/>
            <person name="Chang C.H."/>
            <person name="Werren J.H."/>
        </authorList>
    </citation>
    <scope>NUCLEOTIDE SEQUENCE [LARGE SCALE GENOMIC DNA]</scope>
    <source>
        <strain evidence="2 3">Alberta</strain>
        <tissue evidence="2">Whole body</tissue>
    </source>
</reference>
<feature type="compositionally biased region" description="Low complexity" evidence="1">
    <location>
        <begin position="102"/>
        <end position="113"/>
    </location>
</feature>
<dbReference type="OrthoDB" id="10660784at2759"/>
<evidence type="ECO:0000256" key="1">
    <source>
        <dbReference type="SAM" id="MobiDB-lite"/>
    </source>
</evidence>
<gene>
    <name evidence="2" type="ORF">TSAR_007082</name>
</gene>
<protein>
    <submittedName>
        <fullName evidence="2">Uncharacterized protein</fullName>
    </submittedName>
</protein>
<dbReference type="EMBL" id="NNAY01000970">
    <property type="protein sequence ID" value="OXU25669.1"/>
    <property type="molecule type" value="Genomic_DNA"/>
</dbReference>
<dbReference type="Proteomes" id="UP000215335">
    <property type="component" value="Unassembled WGS sequence"/>
</dbReference>
<organism evidence="2 3">
    <name type="scientific">Trichomalopsis sarcophagae</name>
    <dbReference type="NCBI Taxonomy" id="543379"/>
    <lineage>
        <taxon>Eukaryota</taxon>
        <taxon>Metazoa</taxon>
        <taxon>Ecdysozoa</taxon>
        <taxon>Arthropoda</taxon>
        <taxon>Hexapoda</taxon>
        <taxon>Insecta</taxon>
        <taxon>Pterygota</taxon>
        <taxon>Neoptera</taxon>
        <taxon>Endopterygota</taxon>
        <taxon>Hymenoptera</taxon>
        <taxon>Apocrita</taxon>
        <taxon>Proctotrupomorpha</taxon>
        <taxon>Chalcidoidea</taxon>
        <taxon>Pteromalidae</taxon>
        <taxon>Pteromalinae</taxon>
        <taxon>Trichomalopsis</taxon>
    </lineage>
</organism>
<feature type="region of interest" description="Disordered" evidence="1">
    <location>
        <begin position="333"/>
        <end position="355"/>
    </location>
</feature>
<evidence type="ECO:0000313" key="3">
    <source>
        <dbReference type="Proteomes" id="UP000215335"/>
    </source>
</evidence>
<name>A0A232F5B2_9HYME</name>
<feature type="compositionally biased region" description="Acidic residues" evidence="1">
    <location>
        <begin position="244"/>
        <end position="259"/>
    </location>
</feature>
<feature type="compositionally biased region" description="Polar residues" evidence="1">
    <location>
        <begin position="1"/>
        <end position="19"/>
    </location>
</feature>
<comment type="caution">
    <text evidence="2">The sequence shown here is derived from an EMBL/GenBank/DDBJ whole genome shotgun (WGS) entry which is preliminary data.</text>
</comment>
<proteinExistence type="predicted"/>
<feature type="compositionally biased region" description="Basic and acidic residues" evidence="1">
    <location>
        <begin position="88"/>
        <end position="101"/>
    </location>
</feature>
<accession>A0A232F5B2</accession>
<keyword evidence="3" id="KW-1185">Reference proteome</keyword>
<feature type="region of interest" description="Disordered" evidence="1">
    <location>
        <begin position="218"/>
        <end position="259"/>
    </location>
</feature>
<dbReference type="AlphaFoldDB" id="A0A232F5B2"/>
<evidence type="ECO:0000313" key="2">
    <source>
        <dbReference type="EMBL" id="OXU25669.1"/>
    </source>
</evidence>
<sequence>MGQKVSTSEDPSNITLTKNDSQELKTKSKKLSCSIDGKSTPNSPKDLKSSFADAEQKQRLESGDAPLLPAQKEGESDDNTADGALHQRFNDEEKNADEHGARCQSSSKASSSEALAAFATMNPNIAELSQLTAFRMMQNFEDFHARIDDMLRNQVNEISEKVMDDNLSEKDFRTISYENLPTVQLVENVGTLKRDSSTYTKETKEFALSERESVSFNEEKLSCKEEEVEEEGIGSGSPEAETTTSDDEEEATTIKGEDDDELLRLRERLDLLEQERDDARMRLRIVEDKCQTYEDESRCLEASLGSLEEKLRTIMTELGDEVQRSRDLEHQLSSIFLPSKSKDRRRNDSQEIDAD</sequence>
<feature type="region of interest" description="Disordered" evidence="1">
    <location>
        <begin position="1"/>
        <end position="113"/>
    </location>
</feature>